<comment type="caution">
    <text evidence="16">The sequence shown here is derived from an EMBL/GenBank/DDBJ whole genome shotgun (WGS) entry which is preliminary data.</text>
</comment>
<dbReference type="Pfam" id="PF00905">
    <property type="entry name" value="Transpeptidase"/>
    <property type="match status" value="1"/>
</dbReference>
<gene>
    <name evidence="16" type="ORF">Bccel_2352</name>
</gene>
<keyword evidence="10" id="KW-0573">Peptidoglycan synthesis</keyword>
<keyword evidence="11" id="KW-1133">Transmembrane helix</keyword>
<dbReference type="GO" id="GO:0005886">
    <property type="term" value="C:plasma membrane"/>
    <property type="evidence" value="ECO:0007669"/>
    <property type="project" value="UniProtKB-SubCell"/>
</dbReference>
<dbReference type="Gene3D" id="1.10.10.1230">
    <property type="entry name" value="Penicillin-binding protein, N-terminal non-catalytic domain, head sub-domain"/>
    <property type="match status" value="1"/>
</dbReference>
<evidence type="ECO:0000256" key="10">
    <source>
        <dbReference type="ARBA" id="ARBA00022984"/>
    </source>
</evidence>
<keyword evidence="6" id="KW-0645">Protease</keyword>
<feature type="domain" description="Penicillin-binding protein transpeptidase" evidence="14">
    <location>
        <begin position="348"/>
        <end position="690"/>
    </location>
</feature>
<dbReference type="GO" id="GO:0071972">
    <property type="term" value="F:peptidoglycan L,D-transpeptidase activity"/>
    <property type="evidence" value="ECO:0007669"/>
    <property type="project" value="TreeGrafter"/>
</dbReference>
<reference evidence="17" key="1">
    <citation type="submission" date="2015-07" db="EMBL/GenBank/DDBJ databases">
        <title>Near-Complete Genome Sequence of the Cellulolytic Bacterium Bacteroides (Pseudobacteroides) cellulosolvens ATCC 35603.</title>
        <authorList>
            <person name="Dassa B."/>
            <person name="Utturkar S.M."/>
            <person name="Klingeman D.M."/>
            <person name="Hurt R.A."/>
            <person name="Keller M."/>
            <person name="Xu J."/>
            <person name="Reddy Y.H.K."/>
            <person name="Borovok I."/>
            <person name="Grinberg I.R."/>
            <person name="Lamed R."/>
            <person name="Zhivin O."/>
            <person name="Bayer E.A."/>
            <person name="Brown S.D."/>
        </authorList>
    </citation>
    <scope>NUCLEOTIDE SEQUENCE [LARGE SCALE GENOMIC DNA]</scope>
    <source>
        <strain evidence="17">DSM 2933</strain>
    </source>
</reference>
<dbReference type="NCBIfam" id="TIGR03423">
    <property type="entry name" value="pbp2_mrdA"/>
    <property type="match status" value="1"/>
</dbReference>
<evidence type="ECO:0000313" key="16">
    <source>
        <dbReference type="EMBL" id="KNY27087.1"/>
    </source>
</evidence>
<dbReference type="AlphaFoldDB" id="A0A0L6JNZ4"/>
<dbReference type="GO" id="GO:0071555">
    <property type="term" value="P:cell wall organization"/>
    <property type="evidence" value="ECO:0007669"/>
    <property type="project" value="UniProtKB-KW"/>
</dbReference>
<dbReference type="GO" id="GO:0016757">
    <property type="term" value="F:glycosyltransferase activity"/>
    <property type="evidence" value="ECO:0007669"/>
    <property type="project" value="UniProtKB-KW"/>
</dbReference>
<keyword evidence="13" id="KW-0961">Cell wall biogenesis/degradation</keyword>
<dbReference type="InterPro" id="IPR017790">
    <property type="entry name" value="Penicillin-binding_protein_2"/>
</dbReference>
<evidence type="ECO:0000256" key="7">
    <source>
        <dbReference type="ARBA" id="ARBA00022692"/>
    </source>
</evidence>
<evidence type="ECO:0000256" key="12">
    <source>
        <dbReference type="ARBA" id="ARBA00023136"/>
    </source>
</evidence>
<comment type="subcellular location">
    <subcellularLocation>
        <location evidence="2">Cell membrane</location>
    </subcellularLocation>
    <subcellularLocation>
        <location evidence="1">Membrane</location>
        <topology evidence="1">Single-pass membrane protein</topology>
    </subcellularLocation>
</comment>
<organism evidence="16 17">
    <name type="scientific">Pseudobacteroides cellulosolvens ATCC 35603 = DSM 2933</name>
    <dbReference type="NCBI Taxonomy" id="398512"/>
    <lineage>
        <taxon>Bacteria</taxon>
        <taxon>Bacillati</taxon>
        <taxon>Bacillota</taxon>
        <taxon>Clostridia</taxon>
        <taxon>Eubacteriales</taxon>
        <taxon>Oscillospiraceae</taxon>
        <taxon>Pseudobacteroides</taxon>
    </lineage>
</organism>
<keyword evidence="7" id="KW-0812">Transmembrane</keyword>
<protein>
    <submittedName>
        <fullName evidence="16">Penicillin-binding protein 2</fullName>
        <ecNumber evidence="16">2.4.1.129</ecNumber>
    </submittedName>
</protein>
<proteinExistence type="inferred from homology"/>
<dbReference type="GO" id="GO:0006508">
    <property type="term" value="P:proteolysis"/>
    <property type="evidence" value="ECO:0007669"/>
    <property type="project" value="UniProtKB-KW"/>
</dbReference>
<dbReference type="GO" id="GO:0009002">
    <property type="term" value="F:serine-type D-Ala-D-Ala carboxypeptidase activity"/>
    <property type="evidence" value="ECO:0007669"/>
    <property type="project" value="InterPro"/>
</dbReference>
<evidence type="ECO:0000313" key="17">
    <source>
        <dbReference type="Proteomes" id="UP000036923"/>
    </source>
</evidence>
<dbReference type="Gene3D" id="3.40.710.10">
    <property type="entry name" value="DD-peptidase/beta-lactamase superfamily"/>
    <property type="match status" value="1"/>
</dbReference>
<dbReference type="STRING" id="398512.Bccel_2352"/>
<keyword evidence="5" id="KW-0997">Cell inner membrane</keyword>
<dbReference type="EC" id="2.4.1.129" evidence="16"/>
<evidence type="ECO:0000256" key="13">
    <source>
        <dbReference type="ARBA" id="ARBA00023316"/>
    </source>
</evidence>
<dbReference type="InterPro" id="IPR036138">
    <property type="entry name" value="PBP_dimer_sf"/>
</dbReference>
<evidence type="ECO:0000256" key="8">
    <source>
        <dbReference type="ARBA" id="ARBA00022801"/>
    </source>
</evidence>
<keyword evidence="17" id="KW-1185">Reference proteome</keyword>
<keyword evidence="4" id="KW-1003">Cell membrane</keyword>
<dbReference type="InterPro" id="IPR001460">
    <property type="entry name" value="PCN-bd_Tpept"/>
</dbReference>
<dbReference type="GO" id="GO:0008658">
    <property type="term" value="F:penicillin binding"/>
    <property type="evidence" value="ECO:0007669"/>
    <property type="project" value="InterPro"/>
</dbReference>
<evidence type="ECO:0000256" key="2">
    <source>
        <dbReference type="ARBA" id="ARBA00004236"/>
    </source>
</evidence>
<dbReference type="SUPFAM" id="SSF56601">
    <property type="entry name" value="beta-lactamase/transpeptidase-like"/>
    <property type="match status" value="1"/>
</dbReference>
<keyword evidence="12" id="KW-0472">Membrane</keyword>
<dbReference type="RefSeq" id="WP_036941694.1">
    <property type="nucleotide sequence ID" value="NZ_JQKC01000016.1"/>
</dbReference>
<dbReference type="GO" id="GO:0008360">
    <property type="term" value="P:regulation of cell shape"/>
    <property type="evidence" value="ECO:0007669"/>
    <property type="project" value="UniProtKB-KW"/>
</dbReference>
<dbReference type="EMBL" id="LGTC01000001">
    <property type="protein sequence ID" value="KNY27087.1"/>
    <property type="molecule type" value="Genomic_DNA"/>
</dbReference>
<evidence type="ECO:0000256" key="9">
    <source>
        <dbReference type="ARBA" id="ARBA00022960"/>
    </source>
</evidence>
<dbReference type="GO" id="GO:0009252">
    <property type="term" value="P:peptidoglycan biosynthetic process"/>
    <property type="evidence" value="ECO:0007669"/>
    <property type="project" value="UniProtKB-KW"/>
</dbReference>
<dbReference type="InterPro" id="IPR012338">
    <property type="entry name" value="Beta-lactam/transpept-like"/>
</dbReference>
<comment type="similarity">
    <text evidence="3">Belongs to the transpeptidase family.</text>
</comment>
<evidence type="ECO:0000256" key="6">
    <source>
        <dbReference type="ARBA" id="ARBA00022670"/>
    </source>
</evidence>
<dbReference type="OrthoDB" id="9757901at2"/>
<evidence type="ECO:0000256" key="11">
    <source>
        <dbReference type="ARBA" id="ARBA00022989"/>
    </source>
</evidence>
<sequence>MKEFFKDRYNLLALFFILFGAVILVQLVNLQIINGKRYDEESQRKLPNIRRVSAPRGNIEDRYGVPLAVNRVGYTIQIIKTKMNNDDRNEMLLKLVNIFEKNNDNYDKSLEKYLKIKPFAFGSAINGSSKKMESWKKDMDPNKKNVDLMSTPEGTYQFLRKKFDIDKKYSVEDAYKIMCIRYEMLIRGFTSLTALSLAKDVSRETVAELEERHQEFPGIYTDVETFRKYTMGETAGHVIGFVRPMDEEEYEKLKEEGYRQDEIVGKLGIEAFAEPYLRGKDGQKKIEVDIAGRLTEELETNPAIPGSTVKLTLDMNLQKVAMESIERNLEKIRSQADGKKNFGDAKTGSAVAMDVNTGEILAMASYPSYDPSNFIAKPEDKEAQKKIEEYYDVKKFELAKLSPTMNRVINGRYAPGSTFKPLTAIAALETGVITKGYNTRYDPGYFDADGWMFKCLEYKHGHGNLTLKRAMETSCNIYFEQVGCEAGIDNISKWGTMFGLGKRTGIDLKDESKGVLASREYKKSDEFKRNYGRIEDWWKADTAQASIGQIYNLVTPLQLVNYIGAIANGGKLMRPHLIKKVVKYDGSTVMENKPDYTKIPVKKENLDLVIEGMKAVTMQEGGTAVSAFRNFPIEVAGKTGTAETGYEKTKSSNALFVCFAPADKPQIAIAVVVENGAWGANTAPIAVDIMTEYFNLSGSARSDDKLKTNQIEFTR</sequence>
<dbReference type="Proteomes" id="UP000036923">
    <property type="component" value="Unassembled WGS sequence"/>
</dbReference>
<evidence type="ECO:0000259" key="15">
    <source>
        <dbReference type="Pfam" id="PF03717"/>
    </source>
</evidence>
<dbReference type="Pfam" id="PF03717">
    <property type="entry name" value="PBP_dimer"/>
    <property type="match status" value="1"/>
</dbReference>
<keyword evidence="16" id="KW-0808">Transferase</keyword>
<dbReference type="PANTHER" id="PTHR30627">
    <property type="entry name" value="PEPTIDOGLYCAN D,D-TRANSPEPTIDASE"/>
    <property type="match status" value="1"/>
</dbReference>
<accession>A0A0L6JNZ4</accession>
<keyword evidence="9" id="KW-0133">Cell shape</keyword>
<dbReference type="InterPro" id="IPR050515">
    <property type="entry name" value="Beta-lactam/transpept"/>
</dbReference>
<evidence type="ECO:0000259" key="14">
    <source>
        <dbReference type="Pfam" id="PF00905"/>
    </source>
</evidence>
<evidence type="ECO:0000256" key="5">
    <source>
        <dbReference type="ARBA" id="ARBA00022519"/>
    </source>
</evidence>
<evidence type="ECO:0000256" key="4">
    <source>
        <dbReference type="ARBA" id="ARBA00022475"/>
    </source>
</evidence>
<dbReference type="SUPFAM" id="SSF56519">
    <property type="entry name" value="Penicillin binding protein dimerisation domain"/>
    <property type="match status" value="1"/>
</dbReference>
<keyword evidence="16" id="KW-0328">Glycosyltransferase</keyword>
<keyword evidence="8" id="KW-0378">Hydrolase</keyword>
<evidence type="ECO:0000256" key="1">
    <source>
        <dbReference type="ARBA" id="ARBA00004167"/>
    </source>
</evidence>
<dbReference type="PANTHER" id="PTHR30627:SF2">
    <property type="entry name" value="PEPTIDOGLYCAN D,D-TRANSPEPTIDASE MRDA"/>
    <property type="match status" value="1"/>
</dbReference>
<evidence type="ECO:0000256" key="3">
    <source>
        <dbReference type="ARBA" id="ARBA00007171"/>
    </source>
</evidence>
<dbReference type="InterPro" id="IPR005311">
    <property type="entry name" value="PBP_dimer"/>
</dbReference>
<feature type="domain" description="Penicillin-binding protein dimerisation" evidence="15">
    <location>
        <begin position="52"/>
        <end position="298"/>
    </location>
</feature>
<dbReference type="eggNOG" id="COG0768">
    <property type="taxonomic scope" value="Bacteria"/>
</dbReference>
<dbReference type="Gene3D" id="3.90.1310.10">
    <property type="entry name" value="Penicillin-binding protein 2a (Domain 2)"/>
    <property type="match status" value="1"/>
</dbReference>
<dbReference type="PATRIC" id="fig|398512.5.peg.2453"/>
<name>A0A0L6JNZ4_9FIRM</name>